<dbReference type="AlphaFoldDB" id="A0AAF0IUF8"/>
<organism evidence="1 2">
    <name type="scientific">Malassezia brasiliensis</name>
    <dbReference type="NCBI Taxonomy" id="1821822"/>
    <lineage>
        <taxon>Eukaryota</taxon>
        <taxon>Fungi</taxon>
        <taxon>Dikarya</taxon>
        <taxon>Basidiomycota</taxon>
        <taxon>Ustilaginomycotina</taxon>
        <taxon>Malasseziomycetes</taxon>
        <taxon>Malasseziales</taxon>
        <taxon>Malasseziaceae</taxon>
        <taxon>Malassezia</taxon>
    </lineage>
</organism>
<keyword evidence="2" id="KW-1185">Reference proteome</keyword>
<dbReference type="InterPro" id="IPR028110">
    <property type="entry name" value="TMEM254"/>
</dbReference>
<gene>
    <name evidence="1" type="ORF">MBRA1_003568</name>
</gene>
<dbReference type="Proteomes" id="UP001216638">
    <property type="component" value="Chromosome 5"/>
</dbReference>
<dbReference type="EMBL" id="CP119955">
    <property type="protein sequence ID" value="WFC96903.1"/>
    <property type="molecule type" value="Genomic_DNA"/>
</dbReference>
<evidence type="ECO:0000313" key="2">
    <source>
        <dbReference type="Proteomes" id="UP001216638"/>
    </source>
</evidence>
<evidence type="ECO:0000313" key="1">
    <source>
        <dbReference type="EMBL" id="WFC96903.1"/>
    </source>
</evidence>
<reference evidence="1" key="1">
    <citation type="submission" date="2023-03" db="EMBL/GenBank/DDBJ databases">
        <title>Mating type loci evolution in Malassezia.</title>
        <authorList>
            <person name="Coelho M.A."/>
        </authorList>
    </citation>
    <scope>NUCLEOTIDE SEQUENCE</scope>
    <source>
        <strain evidence="1">CBS 14135</strain>
    </source>
</reference>
<name>A0AAF0IUF8_9BASI</name>
<protein>
    <submittedName>
        <fullName evidence="1">Uncharacterized protein</fullName>
    </submittedName>
</protein>
<dbReference type="Pfam" id="PF14934">
    <property type="entry name" value="TMEM254"/>
    <property type="match status" value="1"/>
</dbReference>
<accession>A0AAF0IUF8</accession>
<proteinExistence type="predicted"/>
<sequence length="105" mass="11536">MRSIAYKFPKDGWQTILLLALFLYVDQADVGTIGARIRRAVGGPRTLDVLRKLVVAVHLGEALGMLTVNVHRGATLGVAIKWVATTFVLGYPSWITFGQLNNGIW</sequence>